<dbReference type="Proteomes" id="UP001635817">
    <property type="component" value="Unassembled WGS sequence"/>
</dbReference>
<evidence type="ECO:0000256" key="3">
    <source>
        <dbReference type="ARBA" id="ARBA00022692"/>
    </source>
</evidence>
<dbReference type="RefSeq" id="WP_409552191.1">
    <property type="nucleotide sequence ID" value="NZ_JBKBDE010000011.1"/>
</dbReference>
<keyword evidence="2" id="KW-1003">Cell membrane</keyword>
<feature type="transmembrane region" description="Helical" evidence="6">
    <location>
        <begin position="255"/>
        <end position="277"/>
    </location>
</feature>
<gene>
    <name evidence="7" type="ORF">ACK4CP_26665</name>
</gene>
<feature type="transmembrane region" description="Helical" evidence="6">
    <location>
        <begin position="351"/>
        <end position="373"/>
    </location>
</feature>
<evidence type="ECO:0000256" key="6">
    <source>
        <dbReference type="SAM" id="Phobius"/>
    </source>
</evidence>
<dbReference type="InterPro" id="IPR011701">
    <property type="entry name" value="MFS"/>
</dbReference>
<dbReference type="CDD" id="cd06173">
    <property type="entry name" value="MFS_MefA_like"/>
    <property type="match status" value="1"/>
</dbReference>
<accession>A0ABW9M2T3</accession>
<feature type="transmembrane region" description="Helical" evidence="6">
    <location>
        <begin position="220"/>
        <end position="243"/>
    </location>
</feature>
<dbReference type="PANTHER" id="PTHR23513:SF6">
    <property type="entry name" value="MAJOR FACILITATOR SUPERFAMILY ASSOCIATED DOMAIN-CONTAINING PROTEIN"/>
    <property type="match status" value="1"/>
</dbReference>
<feature type="transmembrane region" description="Helical" evidence="6">
    <location>
        <begin position="379"/>
        <end position="400"/>
    </location>
</feature>
<dbReference type="PANTHER" id="PTHR23513">
    <property type="entry name" value="INTEGRAL MEMBRANE EFFLUX PROTEIN-RELATED"/>
    <property type="match status" value="1"/>
</dbReference>
<keyword evidence="5 6" id="KW-0472">Membrane</keyword>
<evidence type="ECO:0000256" key="2">
    <source>
        <dbReference type="ARBA" id="ARBA00022475"/>
    </source>
</evidence>
<dbReference type="EMBL" id="JBKBDE010000011">
    <property type="protein sequence ID" value="MFN6553999.1"/>
    <property type="molecule type" value="Genomic_DNA"/>
</dbReference>
<name>A0ABW9M2T3_9MYCO</name>
<keyword evidence="4 6" id="KW-1133">Transmembrane helix</keyword>
<evidence type="ECO:0000256" key="4">
    <source>
        <dbReference type="ARBA" id="ARBA00022989"/>
    </source>
</evidence>
<feature type="transmembrane region" description="Helical" evidence="6">
    <location>
        <begin position="284"/>
        <end position="304"/>
    </location>
</feature>
<dbReference type="Pfam" id="PF07690">
    <property type="entry name" value="MFS_1"/>
    <property type="match status" value="1"/>
</dbReference>
<dbReference type="Gene3D" id="1.20.1250.20">
    <property type="entry name" value="MFS general substrate transporter like domains"/>
    <property type="match status" value="1"/>
</dbReference>
<keyword evidence="3 6" id="KW-0812">Transmembrane</keyword>
<feature type="transmembrane region" description="Helical" evidence="6">
    <location>
        <begin position="103"/>
        <end position="129"/>
    </location>
</feature>
<evidence type="ECO:0000256" key="1">
    <source>
        <dbReference type="ARBA" id="ARBA00004651"/>
    </source>
</evidence>
<feature type="transmembrane region" description="Helical" evidence="6">
    <location>
        <begin position="20"/>
        <end position="41"/>
    </location>
</feature>
<evidence type="ECO:0000313" key="8">
    <source>
        <dbReference type="Proteomes" id="UP001635817"/>
    </source>
</evidence>
<proteinExistence type="predicted"/>
<keyword evidence="8" id="KW-1185">Reference proteome</keyword>
<comment type="caution">
    <text evidence="7">The sequence shown here is derived from an EMBL/GenBank/DDBJ whole genome shotgun (WGS) entry which is preliminary data.</text>
</comment>
<protein>
    <submittedName>
        <fullName evidence="7">MFS transporter</fullName>
    </submittedName>
</protein>
<reference evidence="7 8" key="1">
    <citation type="submission" date="2024-12" db="EMBL/GenBank/DDBJ databases">
        <title>The coexistence of Mycolicibacterium septicum and Mycolicibacterium nivoides in clinical samples.</title>
        <authorList>
            <person name="Wang C."/>
            <person name="Feng Y."/>
            <person name="Zong Z."/>
        </authorList>
    </citation>
    <scope>NUCLEOTIDE SEQUENCE [LARGE SCALE GENOMIC DNA]</scope>
    <source>
        <strain evidence="7 8">120310</strain>
    </source>
</reference>
<comment type="subcellular location">
    <subcellularLocation>
        <location evidence="1">Cell membrane</location>
        <topology evidence="1">Multi-pass membrane protein</topology>
    </subcellularLocation>
</comment>
<feature type="transmembrane region" description="Helical" evidence="6">
    <location>
        <begin position="310"/>
        <end position="330"/>
    </location>
</feature>
<dbReference type="InterPro" id="IPR036259">
    <property type="entry name" value="MFS_trans_sf"/>
</dbReference>
<dbReference type="SUPFAM" id="SSF103473">
    <property type="entry name" value="MFS general substrate transporter"/>
    <property type="match status" value="1"/>
</dbReference>
<feature type="transmembrane region" description="Helical" evidence="6">
    <location>
        <begin position="47"/>
        <end position="67"/>
    </location>
</feature>
<sequence length="425" mass="44390">MASTHPLRDPLFRRLYTAQVVALLGTGLLTVALGLLAYDVAGTNAGAVLGTALAIKMVAYVFVAPVMAAACSRLRPRPLLIATDVLRAAVAVSLPFVESTWQIYLLVFALQSASATFTPAFQTVIATALRDEHTYTQALSLSRLAYDLESLASPVLAAALLTVVDYPTLFLGTVAGFLSSATAIFSVRLPRSPETTRPQPFRDRLWRGAQAMWASTDLRALLALNLAVAAATAPVVVNTVVYIREPLGGHANGMAMALACFGGGSMLAALSVPRLLLRAPDRAVMLTGAVTCAAGLGATTLFLSAAPNGFAGWATLAVLWVTLGAGTSMVNTPSARLLRRNSTVENRTEVFTAQFSLSHAGFLLTYPVAGWVGATLNQAVAALLLATLATLATLASAMIWPRRGREFHGSAAQESVVSAAGQPGP</sequence>
<evidence type="ECO:0000256" key="5">
    <source>
        <dbReference type="ARBA" id="ARBA00023136"/>
    </source>
</evidence>
<feature type="transmembrane region" description="Helical" evidence="6">
    <location>
        <begin position="79"/>
        <end position="97"/>
    </location>
</feature>
<evidence type="ECO:0000313" key="7">
    <source>
        <dbReference type="EMBL" id="MFN6553999.1"/>
    </source>
</evidence>
<organism evidence="7 8">
    <name type="scientific">Mycolicibacterium septicum</name>
    <dbReference type="NCBI Taxonomy" id="98668"/>
    <lineage>
        <taxon>Bacteria</taxon>
        <taxon>Bacillati</taxon>
        <taxon>Actinomycetota</taxon>
        <taxon>Actinomycetes</taxon>
        <taxon>Mycobacteriales</taxon>
        <taxon>Mycobacteriaceae</taxon>
        <taxon>Mycolicibacterium</taxon>
    </lineage>
</organism>